<feature type="transmembrane region" description="Helical" evidence="5">
    <location>
        <begin position="292"/>
        <end position="316"/>
    </location>
</feature>
<sequence length="325" mass="37744">MLYNGDLLNIQIVNSIIYLQNTIVFILTLNFLTNVRLDYVIKLFICVIFLSSLRVLIEEPNQFFQLSIRWTERIEALFIGGVNNFALFNGLAFCFSFFYLKKGWIKVFLCLVFLVVIVLTMSRGALLGVILAVFITAFYDTNRRTLRLLIKFASGLFFIGLSFLYFTGKLDSVIEIVKNRFFSLFTGEQELNVFFSGRGSLFINIFERMKEAPLFQFLFGHGNGGISFFDPESNQDYETSHNILIDILYRNGIFILGIYILVFIYIFLLFIKHRHKQRLALFSTFVFFHLELLVNPVLFAAQVGWIYSIFLGLFLMQNKLLVDEG</sequence>
<reference evidence="7 8" key="1">
    <citation type="submission" date="2023-09" db="EMBL/GenBank/DDBJ databases">
        <authorList>
            <person name="Rey-Velasco X."/>
        </authorList>
    </citation>
    <scope>NUCLEOTIDE SEQUENCE [LARGE SCALE GENOMIC DNA]</scope>
    <source>
        <strain evidence="7 8">P050</strain>
    </source>
</reference>
<keyword evidence="8" id="KW-1185">Reference proteome</keyword>
<feature type="transmembrane region" description="Helical" evidence="5">
    <location>
        <begin position="148"/>
        <end position="166"/>
    </location>
</feature>
<evidence type="ECO:0000256" key="4">
    <source>
        <dbReference type="ARBA" id="ARBA00023136"/>
    </source>
</evidence>
<gene>
    <name evidence="7" type="ORF">RM519_12940</name>
</gene>
<feature type="transmembrane region" description="Helical" evidence="5">
    <location>
        <begin position="39"/>
        <end position="57"/>
    </location>
</feature>
<dbReference type="InterPro" id="IPR007016">
    <property type="entry name" value="O-antigen_ligase-rel_domated"/>
</dbReference>
<evidence type="ECO:0000256" key="2">
    <source>
        <dbReference type="ARBA" id="ARBA00022692"/>
    </source>
</evidence>
<dbReference type="PANTHER" id="PTHR37422">
    <property type="entry name" value="TEICHURONIC ACID BIOSYNTHESIS PROTEIN TUAE"/>
    <property type="match status" value="1"/>
</dbReference>
<keyword evidence="2 5" id="KW-0812">Transmembrane</keyword>
<feature type="domain" description="O-antigen ligase-related" evidence="6">
    <location>
        <begin position="109"/>
        <end position="259"/>
    </location>
</feature>
<comment type="subcellular location">
    <subcellularLocation>
        <location evidence="1">Membrane</location>
        <topology evidence="1">Multi-pass membrane protein</topology>
    </subcellularLocation>
</comment>
<dbReference type="PANTHER" id="PTHR37422:SF13">
    <property type="entry name" value="LIPOPOLYSACCHARIDE BIOSYNTHESIS PROTEIN PA4999-RELATED"/>
    <property type="match status" value="1"/>
</dbReference>
<feature type="transmembrane region" description="Helical" evidence="5">
    <location>
        <begin position="105"/>
        <end position="136"/>
    </location>
</feature>
<evidence type="ECO:0000256" key="3">
    <source>
        <dbReference type="ARBA" id="ARBA00022989"/>
    </source>
</evidence>
<protein>
    <submittedName>
        <fullName evidence="7">O-antigen ligase family protein</fullName>
    </submittedName>
</protein>
<keyword evidence="3 5" id="KW-1133">Transmembrane helix</keyword>
<dbReference type="RefSeq" id="WP_311594349.1">
    <property type="nucleotide sequence ID" value="NZ_JAVRHV010000008.1"/>
</dbReference>
<proteinExistence type="predicted"/>
<keyword evidence="4 5" id="KW-0472">Membrane</keyword>
<feature type="transmembrane region" description="Helical" evidence="5">
    <location>
        <begin position="77"/>
        <end position="99"/>
    </location>
</feature>
<feature type="transmembrane region" description="Helical" evidence="5">
    <location>
        <begin position="12"/>
        <end position="33"/>
    </location>
</feature>
<name>A0ABU2Y921_9FLAO</name>
<dbReference type="InterPro" id="IPR051533">
    <property type="entry name" value="WaaL-like"/>
</dbReference>
<organism evidence="7 8">
    <name type="scientific">Urechidicola vernalis</name>
    <dbReference type="NCBI Taxonomy" id="3075600"/>
    <lineage>
        <taxon>Bacteria</taxon>
        <taxon>Pseudomonadati</taxon>
        <taxon>Bacteroidota</taxon>
        <taxon>Flavobacteriia</taxon>
        <taxon>Flavobacteriales</taxon>
        <taxon>Flavobacteriaceae</taxon>
        <taxon>Urechidicola</taxon>
    </lineage>
</organism>
<evidence type="ECO:0000256" key="1">
    <source>
        <dbReference type="ARBA" id="ARBA00004141"/>
    </source>
</evidence>
<evidence type="ECO:0000313" key="7">
    <source>
        <dbReference type="EMBL" id="MDT0554159.1"/>
    </source>
</evidence>
<keyword evidence="7" id="KW-0436">Ligase</keyword>
<dbReference type="Pfam" id="PF04932">
    <property type="entry name" value="Wzy_C"/>
    <property type="match status" value="1"/>
</dbReference>
<evidence type="ECO:0000259" key="6">
    <source>
        <dbReference type="Pfam" id="PF04932"/>
    </source>
</evidence>
<evidence type="ECO:0000313" key="8">
    <source>
        <dbReference type="Proteomes" id="UP001252186"/>
    </source>
</evidence>
<evidence type="ECO:0000256" key="5">
    <source>
        <dbReference type="SAM" id="Phobius"/>
    </source>
</evidence>
<dbReference type="GO" id="GO:0016874">
    <property type="term" value="F:ligase activity"/>
    <property type="evidence" value="ECO:0007669"/>
    <property type="project" value="UniProtKB-KW"/>
</dbReference>
<accession>A0ABU2Y921</accession>
<dbReference type="Proteomes" id="UP001252186">
    <property type="component" value="Unassembled WGS sequence"/>
</dbReference>
<dbReference type="EMBL" id="JAVRHV010000008">
    <property type="protein sequence ID" value="MDT0554159.1"/>
    <property type="molecule type" value="Genomic_DNA"/>
</dbReference>
<feature type="transmembrane region" description="Helical" evidence="5">
    <location>
        <begin position="252"/>
        <end position="271"/>
    </location>
</feature>
<comment type="caution">
    <text evidence="7">The sequence shown here is derived from an EMBL/GenBank/DDBJ whole genome shotgun (WGS) entry which is preliminary data.</text>
</comment>